<dbReference type="InterPro" id="IPR052922">
    <property type="entry name" value="Cytidylate_Kinase-2"/>
</dbReference>
<dbReference type="InterPro" id="IPR003959">
    <property type="entry name" value="ATPase_AAA_core"/>
</dbReference>
<reference evidence="3" key="1">
    <citation type="journal article" date="2019" name="Int. J. Syst. Evol. Microbiol.">
        <title>The Global Catalogue of Microorganisms (GCM) 10K type strain sequencing project: providing services to taxonomists for standard genome sequencing and annotation.</title>
        <authorList>
            <consortium name="The Broad Institute Genomics Platform"/>
            <consortium name="The Broad Institute Genome Sequencing Center for Infectious Disease"/>
            <person name="Wu L."/>
            <person name="Ma J."/>
        </authorList>
    </citation>
    <scope>NUCLEOTIDE SEQUENCE [LARGE SCALE GENOMIC DNA]</scope>
    <source>
        <strain evidence="3">JCM 18204</strain>
    </source>
</reference>
<name>A0ABP9B3Y2_9GAMM</name>
<dbReference type="PANTHER" id="PTHR37816:SF3">
    <property type="entry name" value="MODULATES DNA TOPOLOGY"/>
    <property type="match status" value="1"/>
</dbReference>
<dbReference type="InterPro" id="IPR027417">
    <property type="entry name" value="P-loop_NTPase"/>
</dbReference>
<evidence type="ECO:0000313" key="3">
    <source>
        <dbReference type="Proteomes" id="UP001499959"/>
    </source>
</evidence>
<proteinExistence type="predicted"/>
<sequence>MRRILIVGPGGSGKSALARRIAARLDLPLIHLDARYWRPGWVAPSKDDWRQTVERLTQDERWVMDGNYGGTLGLRLDACDTAILMDLPPRVCLWRVLRRRWTYRGVSRPDMAPGCPETIDPRFLGWIALYRWRNRPAVLARFAEAAAAGKRTLERVMYFFMCREGRLRARAKARAAAKAGGLGKVRNAGSGPQTAFPPGCAPVAPILRSVTCLGRQPRLRHGTLPRRHRLRNATHEKVHNTL</sequence>
<dbReference type="PANTHER" id="PTHR37816">
    <property type="entry name" value="YALI0E33011P"/>
    <property type="match status" value="1"/>
</dbReference>
<feature type="domain" description="ATPase AAA-type core" evidence="1">
    <location>
        <begin position="4"/>
        <end position="58"/>
    </location>
</feature>
<dbReference type="Proteomes" id="UP001499959">
    <property type="component" value="Unassembled WGS sequence"/>
</dbReference>
<evidence type="ECO:0000259" key="1">
    <source>
        <dbReference type="Pfam" id="PF00004"/>
    </source>
</evidence>
<dbReference type="SUPFAM" id="SSF52540">
    <property type="entry name" value="P-loop containing nucleoside triphosphate hydrolases"/>
    <property type="match status" value="1"/>
</dbReference>
<dbReference type="Pfam" id="PF00004">
    <property type="entry name" value="AAA"/>
    <property type="match status" value="1"/>
</dbReference>
<gene>
    <name evidence="2" type="ORF">GCM10023307_14380</name>
</gene>
<organism evidence="2 3">
    <name type="scientific">Lysobacter hankyongensis</name>
    <dbReference type="NCBI Taxonomy" id="1176535"/>
    <lineage>
        <taxon>Bacteria</taxon>
        <taxon>Pseudomonadati</taxon>
        <taxon>Pseudomonadota</taxon>
        <taxon>Gammaproteobacteria</taxon>
        <taxon>Lysobacterales</taxon>
        <taxon>Lysobacteraceae</taxon>
        <taxon>Lysobacter</taxon>
    </lineage>
</organism>
<keyword evidence="3" id="KW-1185">Reference proteome</keyword>
<comment type="caution">
    <text evidence="2">The sequence shown here is derived from an EMBL/GenBank/DDBJ whole genome shotgun (WGS) entry which is preliminary data.</text>
</comment>
<protein>
    <recommendedName>
        <fullName evidence="1">ATPase AAA-type core domain-containing protein</fullName>
    </recommendedName>
</protein>
<accession>A0ABP9B3Y2</accession>
<evidence type="ECO:0000313" key="2">
    <source>
        <dbReference type="EMBL" id="GAA4790211.1"/>
    </source>
</evidence>
<dbReference type="EMBL" id="BAABJE010000005">
    <property type="protein sequence ID" value="GAA4790211.1"/>
    <property type="molecule type" value="Genomic_DNA"/>
</dbReference>
<dbReference type="Gene3D" id="3.40.50.300">
    <property type="entry name" value="P-loop containing nucleotide triphosphate hydrolases"/>
    <property type="match status" value="1"/>
</dbReference>